<dbReference type="GO" id="GO:0031110">
    <property type="term" value="P:regulation of microtubule polymerization or depolymerization"/>
    <property type="evidence" value="ECO:0007669"/>
    <property type="project" value="TreeGrafter"/>
</dbReference>
<dbReference type="EMBL" id="HBIP01000918">
    <property type="protein sequence ID" value="CAE0485365.1"/>
    <property type="molecule type" value="Transcribed_RNA"/>
</dbReference>
<accession>A0A7S3VH02</accession>
<organism evidence="3">
    <name type="scientific">Dunaliella tertiolecta</name>
    <name type="common">Green alga</name>
    <dbReference type="NCBI Taxonomy" id="3047"/>
    <lineage>
        <taxon>Eukaryota</taxon>
        <taxon>Viridiplantae</taxon>
        <taxon>Chlorophyta</taxon>
        <taxon>core chlorophytes</taxon>
        <taxon>Chlorophyceae</taxon>
        <taxon>CS clade</taxon>
        <taxon>Chlamydomonadales</taxon>
        <taxon>Dunaliellaceae</taxon>
        <taxon>Dunaliella</taxon>
    </lineage>
</organism>
<dbReference type="PANTHER" id="PTHR28573">
    <property type="entry name" value="SPINDLE AND KINETOCHORE-ASSOCIATED PROTEIN 1"/>
    <property type="match status" value="1"/>
</dbReference>
<dbReference type="GO" id="GO:0072686">
    <property type="term" value="C:mitotic spindle"/>
    <property type="evidence" value="ECO:0007669"/>
    <property type="project" value="TreeGrafter"/>
</dbReference>
<dbReference type="GO" id="GO:0008017">
    <property type="term" value="F:microtubule binding"/>
    <property type="evidence" value="ECO:0007669"/>
    <property type="project" value="InterPro"/>
</dbReference>
<dbReference type="PANTHER" id="PTHR28573:SF1">
    <property type="entry name" value="SPINDLE AND KINETOCHORE-ASSOCIATED PROTEIN 1"/>
    <property type="match status" value="1"/>
</dbReference>
<protein>
    <submittedName>
        <fullName evidence="3">Uncharacterized protein</fullName>
    </submittedName>
</protein>
<dbReference type="GO" id="GO:0007059">
    <property type="term" value="P:chromosome segregation"/>
    <property type="evidence" value="ECO:0007669"/>
    <property type="project" value="InterPro"/>
</dbReference>
<dbReference type="GO" id="GO:0000278">
    <property type="term" value="P:mitotic cell cycle"/>
    <property type="evidence" value="ECO:0007669"/>
    <property type="project" value="TreeGrafter"/>
</dbReference>
<dbReference type="Pfam" id="PF07160">
    <property type="entry name" value="SKA1"/>
    <property type="match status" value="1"/>
</dbReference>
<evidence type="ECO:0000313" key="3">
    <source>
        <dbReference type="EMBL" id="CAE0485365.1"/>
    </source>
</evidence>
<evidence type="ECO:0000256" key="2">
    <source>
        <dbReference type="SAM" id="MobiDB-lite"/>
    </source>
</evidence>
<gene>
    <name evidence="3" type="ORF">DTER00134_LOCUS404</name>
</gene>
<dbReference type="InterPro" id="IPR042031">
    <property type="entry name" value="SKA1_MBD_sf"/>
</dbReference>
<dbReference type="AlphaFoldDB" id="A0A7S3VH02"/>
<feature type="region of interest" description="Disordered" evidence="2">
    <location>
        <begin position="93"/>
        <end position="160"/>
    </location>
</feature>
<dbReference type="GO" id="GO:0000940">
    <property type="term" value="C:outer kinetochore"/>
    <property type="evidence" value="ECO:0007669"/>
    <property type="project" value="TreeGrafter"/>
</dbReference>
<dbReference type="GO" id="GO:0005876">
    <property type="term" value="C:spindle microtubule"/>
    <property type="evidence" value="ECO:0007669"/>
    <property type="project" value="TreeGrafter"/>
</dbReference>
<dbReference type="Gene3D" id="1.10.10.1890">
    <property type="entry name" value="Ska1 microtubule binding domain-like"/>
    <property type="match status" value="1"/>
</dbReference>
<dbReference type="InterPro" id="IPR009829">
    <property type="entry name" value="SKA1"/>
</dbReference>
<feature type="compositionally biased region" description="Low complexity" evidence="2">
    <location>
        <begin position="110"/>
        <end position="121"/>
    </location>
</feature>
<reference evidence="3" key="1">
    <citation type="submission" date="2021-01" db="EMBL/GenBank/DDBJ databases">
        <authorList>
            <person name="Corre E."/>
            <person name="Pelletier E."/>
            <person name="Niang G."/>
            <person name="Scheremetjew M."/>
            <person name="Finn R."/>
            <person name="Kale V."/>
            <person name="Holt S."/>
            <person name="Cochrane G."/>
            <person name="Meng A."/>
            <person name="Brown T."/>
            <person name="Cohen L."/>
        </authorList>
    </citation>
    <scope>NUCLEOTIDE SEQUENCE</scope>
    <source>
        <strain evidence="3">CCMP1320</strain>
    </source>
</reference>
<sequence length="288" mass="31461">MATLDADPGCNPWHDLTECLSSRMAELRRYTHMRVEERSKHNFDRELQGLESSVRAVEQSVRELRAHLVSESATIPKVEAIIAASSLQGDDLNTINSHLPPHLPGLQHASISSTSGHSTGTVLNRRDQPHATDASTSAPAHSLADPAGNASKKERASVAPRSYISEGELNSLSSYMRGRLTLDKVNAALDELASCAEANHRLMAAARASNSKLSGADRKRATELYHCIASKEGIKGRFWFLDSDLREGASIRPDKTGKAILMMLRHLKRLEEVRCSLDGSSAVVYLLC</sequence>
<proteinExistence type="inferred from homology"/>
<dbReference type="GO" id="GO:0051301">
    <property type="term" value="P:cell division"/>
    <property type="evidence" value="ECO:0007669"/>
    <property type="project" value="InterPro"/>
</dbReference>
<comment type="similarity">
    <text evidence="1">Belongs to the SKA1 family.</text>
</comment>
<evidence type="ECO:0000256" key="1">
    <source>
        <dbReference type="ARBA" id="ARBA00006836"/>
    </source>
</evidence>
<name>A0A7S3VH02_DUNTE</name>